<dbReference type="InterPro" id="IPR020449">
    <property type="entry name" value="Tscrpt_reg_AraC-type_HTH"/>
</dbReference>
<keyword evidence="6" id="KW-1185">Reference proteome</keyword>
<accession>A0ABS7IFR5</accession>
<dbReference type="InterPro" id="IPR018060">
    <property type="entry name" value="HTH_AraC"/>
</dbReference>
<evidence type="ECO:0000256" key="2">
    <source>
        <dbReference type="ARBA" id="ARBA00023125"/>
    </source>
</evidence>
<dbReference type="Pfam" id="PF12833">
    <property type="entry name" value="HTH_18"/>
    <property type="match status" value="1"/>
</dbReference>
<reference evidence="5 6" key="1">
    <citation type="submission" date="2020-04" db="EMBL/GenBank/DDBJ databases">
        <title>Global-level population genomics: horizontal gene transfer, symbiosis and evolution in Rhizobia.</title>
        <authorList>
            <person name="Gai Y."/>
        </authorList>
    </citation>
    <scope>NUCLEOTIDE SEQUENCE [LARGE SCALE GENOMIC DNA]</scope>
    <source>
        <strain evidence="5 6">BLR33</strain>
    </source>
</reference>
<keyword evidence="2" id="KW-0238">DNA-binding</keyword>
<evidence type="ECO:0000256" key="1">
    <source>
        <dbReference type="ARBA" id="ARBA00023015"/>
    </source>
</evidence>
<dbReference type="SMART" id="SM00342">
    <property type="entry name" value="HTH_ARAC"/>
    <property type="match status" value="1"/>
</dbReference>
<name>A0ABS7IFR5_9HYPH</name>
<evidence type="ECO:0000313" key="6">
    <source>
        <dbReference type="Proteomes" id="UP000770629"/>
    </source>
</evidence>
<dbReference type="PRINTS" id="PR00032">
    <property type="entry name" value="HTHARAC"/>
</dbReference>
<dbReference type="InterPro" id="IPR035418">
    <property type="entry name" value="AraC-bd_2"/>
</dbReference>
<dbReference type="Gene3D" id="1.10.10.60">
    <property type="entry name" value="Homeodomain-like"/>
    <property type="match status" value="1"/>
</dbReference>
<dbReference type="Proteomes" id="UP000770629">
    <property type="component" value="Unassembled WGS sequence"/>
</dbReference>
<dbReference type="PROSITE" id="PS01124">
    <property type="entry name" value="HTH_ARAC_FAMILY_2"/>
    <property type="match status" value="1"/>
</dbReference>
<sequence length="318" mass="35338">MTAAALHKSIEDARGREFAGLARNLSGDVRLHFGAADEQKSRMVSAMLGGCRLTQLEVDRHIVFGEHAAAGSDDPDAIKLVVQTEGDASLDRRGLHSPVSADSLVIYDPSRPYMLTNNKPVRRLLLQLPRHALPAAAVERLAQPFTARAEQAGMCRILLSLMDSTIREIDHLDEARRFSVGQTMIELVRTMVGADLQQTRPVANPLHVLLQRIRDYIDNNLERPDLSVTMIARQMGCSVRYVYRAFEVEGVTPSDYIWDLRVQKAAAQLRNAGGYAGEISGIAFALGFSSSAHFSRAFRRRYGVSPSQWRKARISQTR</sequence>
<dbReference type="RefSeq" id="WP_221118472.1">
    <property type="nucleotide sequence ID" value="NZ_JABDYF010000001.1"/>
</dbReference>
<keyword evidence="3" id="KW-0804">Transcription</keyword>
<comment type="caution">
    <text evidence="5">The sequence shown here is derived from an EMBL/GenBank/DDBJ whole genome shotgun (WGS) entry which is preliminary data.</text>
</comment>
<evidence type="ECO:0000259" key="4">
    <source>
        <dbReference type="PROSITE" id="PS01124"/>
    </source>
</evidence>
<evidence type="ECO:0000256" key="3">
    <source>
        <dbReference type="ARBA" id="ARBA00023163"/>
    </source>
</evidence>
<dbReference type="SUPFAM" id="SSF46689">
    <property type="entry name" value="Homeodomain-like"/>
    <property type="match status" value="2"/>
</dbReference>
<protein>
    <submittedName>
        <fullName evidence="5">Helix-turn-helix domain-containing protein</fullName>
    </submittedName>
</protein>
<proteinExistence type="predicted"/>
<dbReference type="Pfam" id="PF14525">
    <property type="entry name" value="AraC_binding_2"/>
    <property type="match status" value="1"/>
</dbReference>
<dbReference type="PANTHER" id="PTHR46796:SF6">
    <property type="entry name" value="ARAC SUBFAMILY"/>
    <property type="match status" value="1"/>
</dbReference>
<dbReference type="PANTHER" id="PTHR46796">
    <property type="entry name" value="HTH-TYPE TRANSCRIPTIONAL ACTIVATOR RHAS-RELATED"/>
    <property type="match status" value="1"/>
</dbReference>
<feature type="domain" description="HTH araC/xylS-type" evidence="4">
    <location>
        <begin position="211"/>
        <end position="312"/>
    </location>
</feature>
<dbReference type="InterPro" id="IPR018062">
    <property type="entry name" value="HTH_AraC-typ_CS"/>
</dbReference>
<organism evidence="5 6">
    <name type="scientific">Rhizobium lentis</name>
    <dbReference type="NCBI Taxonomy" id="1138194"/>
    <lineage>
        <taxon>Bacteria</taxon>
        <taxon>Pseudomonadati</taxon>
        <taxon>Pseudomonadota</taxon>
        <taxon>Alphaproteobacteria</taxon>
        <taxon>Hyphomicrobiales</taxon>
        <taxon>Rhizobiaceae</taxon>
        <taxon>Rhizobium/Agrobacterium group</taxon>
        <taxon>Rhizobium</taxon>
    </lineage>
</organism>
<dbReference type="EMBL" id="JABDYF010000001">
    <property type="protein sequence ID" value="MBX5088304.1"/>
    <property type="molecule type" value="Genomic_DNA"/>
</dbReference>
<evidence type="ECO:0000313" key="5">
    <source>
        <dbReference type="EMBL" id="MBX5088304.1"/>
    </source>
</evidence>
<dbReference type="InterPro" id="IPR009057">
    <property type="entry name" value="Homeodomain-like_sf"/>
</dbReference>
<dbReference type="InterPro" id="IPR050204">
    <property type="entry name" value="AraC_XylS_family_regulators"/>
</dbReference>
<keyword evidence="1" id="KW-0805">Transcription regulation</keyword>
<gene>
    <name evidence="5" type="ORF">HJB60_03815</name>
</gene>
<dbReference type="PROSITE" id="PS00041">
    <property type="entry name" value="HTH_ARAC_FAMILY_1"/>
    <property type="match status" value="1"/>
</dbReference>